<dbReference type="AlphaFoldDB" id="A0A3S5A812"/>
<sequence>METITRTNEEDLNKAFFEQTSLRAMIKSMSEKERIALEERNASLEAQKIAEQSKRQAWEEVAWLRADLSTALNMPNTCSNPPLVMIPSKGSSEDTHCREVSLKLYIFKFKDHNIVWIRCLPKCIFTRFIVN</sequence>
<comment type="caution">
    <text evidence="2">The sequence shown here is derived from an EMBL/GenBank/DDBJ whole genome shotgun (WGS) entry which is preliminary data.</text>
</comment>
<name>A0A3S5A812_9PLAT</name>
<evidence type="ECO:0000313" key="2">
    <source>
        <dbReference type="EMBL" id="VEL22407.1"/>
    </source>
</evidence>
<organism evidence="2 3">
    <name type="scientific">Protopolystoma xenopodis</name>
    <dbReference type="NCBI Taxonomy" id="117903"/>
    <lineage>
        <taxon>Eukaryota</taxon>
        <taxon>Metazoa</taxon>
        <taxon>Spiralia</taxon>
        <taxon>Lophotrochozoa</taxon>
        <taxon>Platyhelminthes</taxon>
        <taxon>Monogenea</taxon>
        <taxon>Polyopisthocotylea</taxon>
        <taxon>Polystomatidea</taxon>
        <taxon>Polystomatidae</taxon>
        <taxon>Protopolystoma</taxon>
    </lineage>
</organism>
<gene>
    <name evidence="2" type="ORF">PXEA_LOCUS15847</name>
</gene>
<reference evidence="2" key="1">
    <citation type="submission" date="2018-11" db="EMBL/GenBank/DDBJ databases">
        <authorList>
            <consortium name="Pathogen Informatics"/>
        </authorList>
    </citation>
    <scope>NUCLEOTIDE SEQUENCE</scope>
</reference>
<dbReference type="Proteomes" id="UP000784294">
    <property type="component" value="Unassembled WGS sequence"/>
</dbReference>
<evidence type="ECO:0000313" key="3">
    <source>
        <dbReference type="Proteomes" id="UP000784294"/>
    </source>
</evidence>
<proteinExistence type="predicted"/>
<protein>
    <submittedName>
        <fullName evidence="2">Uncharacterized protein</fullName>
    </submittedName>
</protein>
<accession>A0A3S5A812</accession>
<evidence type="ECO:0000256" key="1">
    <source>
        <dbReference type="SAM" id="Coils"/>
    </source>
</evidence>
<keyword evidence="3" id="KW-1185">Reference proteome</keyword>
<feature type="coiled-coil region" evidence="1">
    <location>
        <begin position="27"/>
        <end position="54"/>
    </location>
</feature>
<keyword evidence="1" id="KW-0175">Coiled coil</keyword>
<dbReference type="EMBL" id="CAAALY010056236">
    <property type="protein sequence ID" value="VEL22407.1"/>
    <property type="molecule type" value="Genomic_DNA"/>
</dbReference>